<name>A0ABR2ZH92_9AGAR</name>
<gene>
    <name evidence="4" type="ORF">AAF712_012905</name>
</gene>
<dbReference type="Gene3D" id="3.40.50.300">
    <property type="entry name" value="P-loop containing nucleotide triphosphate hydrolases"/>
    <property type="match status" value="1"/>
</dbReference>
<dbReference type="InterPro" id="IPR027417">
    <property type="entry name" value="P-loop_NTPase"/>
</dbReference>
<keyword evidence="1" id="KW-0677">Repeat</keyword>
<evidence type="ECO:0000313" key="5">
    <source>
        <dbReference type="Proteomes" id="UP001437256"/>
    </source>
</evidence>
<evidence type="ECO:0000313" key="4">
    <source>
        <dbReference type="EMBL" id="KAL0060339.1"/>
    </source>
</evidence>
<accession>A0ABR2ZH92</accession>
<dbReference type="Proteomes" id="UP001437256">
    <property type="component" value="Unassembled WGS sequence"/>
</dbReference>
<proteinExistence type="predicted"/>
<dbReference type="SUPFAM" id="SSF52540">
    <property type="entry name" value="P-loop containing nucleoside triphosphate hydrolases"/>
    <property type="match status" value="1"/>
</dbReference>
<organism evidence="4 5">
    <name type="scientific">Marasmius tenuissimus</name>
    <dbReference type="NCBI Taxonomy" id="585030"/>
    <lineage>
        <taxon>Eukaryota</taxon>
        <taxon>Fungi</taxon>
        <taxon>Dikarya</taxon>
        <taxon>Basidiomycota</taxon>
        <taxon>Agaricomycotina</taxon>
        <taxon>Agaricomycetes</taxon>
        <taxon>Agaricomycetidae</taxon>
        <taxon>Agaricales</taxon>
        <taxon>Marasmiineae</taxon>
        <taxon>Marasmiaceae</taxon>
        <taxon>Marasmius</taxon>
    </lineage>
</organism>
<evidence type="ECO:0000256" key="2">
    <source>
        <dbReference type="SAM" id="MobiDB-lite"/>
    </source>
</evidence>
<evidence type="ECO:0000259" key="3">
    <source>
        <dbReference type="Pfam" id="PF24883"/>
    </source>
</evidence>
<evidence type="ECO:0000256" key="1">
    <source>
        <dbReference type="ARBA" id="ARBA00022737"/>
    </source>
</evidence>
<dbReference type="InterPro" id="IPR056884">
    <property type="entry name" value="NPHP3-like_N"/>
</dbReference>
<feature type="non-terminal residue" evidence="4">
    <location>
        <position position="119"/>
    </location>
</feature>
<keyword evidence="5" id="KW-1185">Reference proteome</keyword>
<reference evidence="4 5" key="1">
    <citation type="submission" date="2024-05" db="EMBL/GenBank/DDBJ databases">
        <title>A draft genome resource for the thread blight pathogen Marasmius tenuissimus strain MS-2.</title>
        <authorList>
            <person name="Yulfo-Soto G.E."/>
            <person name="Baruah I.K."/>
            <person name="Amoako-Attah I."/>
            <person name="Bukari Y."/>
            <person name="Meinhardt L.W."/>
            <person name="Bailey B.A."/>
            <person name="Cohen S.P."/>
        </authorList>
    </citation>
    <scope>NUCLEOTIDE SEQUENCE [LARGE SCALE GENOMIC DNA]</scope>
    <source>
        <strain evidence="4 5">MS-2</strain>
    </source>
</reference>
<feature type="domain" description="Nephrocystin 3-like N-terminal" evidence="3">
    <location>
        <begin position="79"/>
        <end position="116"/>
    </location>
</feature>
<comment type="caution">
    <text evidence="4">The sequence shown here is derived from an EMBL/GenBank/DDBJ whole genome shotgun (WGS) entry which is preliminary data.</text>
</comment>
<dbReference type="EMBL" id="JBBXMP010000181">
    <property type="protein sequence ID" value="KAL0060339.1"/>
    <property type="molecule type" value="Genomic_DNA"/>
</dbReference>
<sequence length="119" mass="12894">MERRTGAQNQQTGGGMQNNNNDAGTQNISFVNSFNASASHPHKTLWDKVAGVGASHTAEQQFERGDCLEGTREKAIGNIRDWITAKKQKHPICWLSGPAGVGKSAIAMTIAKFCEDDHL</sequence>
<protein>
    <recommendedName>
        <fullName evidence="3">Nephrocystin 3-like N-terminal domain-containing protein</fullName>
    </recommendedName>
</protein>
<feature type="compositionally biased region" description="Low complexity" evidence="2">
    <location>
        <begin position="1"/>
        <end position="21"/>
    </location>
</feature>
<feature type="region of interest" description="Disordered" evidence="2">
    <location>
        <begin position="1"/>
        <end position="28"/>
    </location>
</feature>
<dbReference type="Pfam" id="PF24883">
    <property type="entry name" value="NPHP3_N"/>
    <property type="match status" value="1"/>
</dbReference>